<protein>
    <submittedName>
        <fullName evidence="1">Uncharacterized protein</fullName>
    </submittedName>
</protein>
<sequence length="544" mass="61437">MGHLTVFEYLVRAKADYCAKDADGFPMHLYCGGDLSFAKDKRALYLKHSIGQEHPKARYAREVMLELLDHPGRMRMMISSVGDSGYPDIFLSKEGSKIKLFACIDEFDTGEPILPMKTIGGVKVSSSHNVLKVALSGYKGRGLLSDPRVLDRAYWNSEALQNVSRIIGMRFSSNMHDNGSKAPLPHHLGRVQAGHVEVQLATYYILEVADKNAQKIPGGESWKTKKKLQALRTAELGPERHAVIFINSYPCSSCHKYVQALTDYTRVTFFLKGGAGMGPTVRSKVGRRNAAVDLVMDAFPDPDARSDLSDDEVEYNNGPVIADSQPAVNARPILHDRVLGRDMVGIANETNGHNSRVEVIIDSDSDSDPDSEGTIAFQERLQAFRHVPKTPVYPRQRTYEERTRYRNPWPAPILEEPDYLASYSRSQQQQQQQRNAGINNVYSENTRRHRLSSAAQAPMFSTASRNFIAGMDDLNLDVNANAAGMEQRRFAPKEEKKKKKKKKTYYRHETDELATFEVDESRWSVIRTEEKKNNNTRFRICNRC</sequence>
<dbReference type="KEGG" id="ela:UCREL1_2145"/>
<dbReference type="eggNOG" id="ENOG502RJK5">
    <property type="taxonomic scope" value="Eukaryota"/>
</dbReference>
<name>M7TLK0_EUTLA</name>
<proteinExistence type="predicted"/>
<dbReference type="EMBL" id="KB705777">
    <property type="protein sequence ID" value="EMR70821.1"/>
    <property type="molecule type" value="Genomic_DNA"/>
</dbReference>
<dbReference type="OrthoDB" id="433924at2759"/>
<evidence type="ECO:0000313" key="1">
    <source>
        <dbReference type="EMBL" id="EMR70821.1"/>
    </source>
</evidence>
<dbReference type="Proteomes" id="UP000012174">
    <property type="component" value="Unassembled WGS sequence"/>
</dbReference>
<organism evidence="1 2">
    <name type="scientific">Eutypa lata (strain UCR-EL1)</name>
    <name type="common">Grapevine dieback disease fungus</name>
    <name type="synonym">Eutypa armeniacae</name>
    <dbReference type="NCBI Taxonomy" id="1287681"/>
    <lineage>
        <taxon>Eukaryota</taxon>
        <taxon>Fungi</taxon>
        <taxon>Dikarya</taxon>
        <taxon>Ascomycota</taxon>
        <taxon>Pezizomycotina</taxon>
        <taxon>Sordariomycetes</taxon>
        <taxon>Xylariomycetidae</taxon>
        <taxon>Xylariales</taxon>
        <taxon>Diatrypaceae</taxon>
        <taxon>Eutypa</taxon>
    </lineage>
</organism>
<evidence type="ECO:0000313" key="2">
    <source>
        <dbReference type="Proteomes" id="UP000012174"/>
    </source>
</evidence>
<reference evidence="2" key="1">
    <citation type="journal article" date="2013" name="Genome Announc.">
        <title>Draft genome sequence of the grapevine dieback fungus Eutypa lata UCR-EL1.</title>
        <authorList>
            <person name="Blanco-Ulate B."/>
            <person name="Rolshausen P.E."/>
            <person name="Cantu D."/>
        </authorList>
    </citation>
    <scope>NUCLEOTIDE SEQUENCE [LARGE SCALE GENOMIC DNA]</scope>
    <source>
        <strain evidence="2">UCR-EL1</strain>
    </source>
</reference>
<gene>
    <name evidence="1" type="ORF">UCREL1_2145</name>
</gene>
<keyword evidence="2" id="KW-1185">Reference proteome</keyword>
<accession>M7TLK0</accession>
<dbReference type="AlphaFoldDB" id="M7TLK0"/>
<dbReference type="HOGENOM" id="CLU_500604_0_0_1"/>